<dbReference type="InterPro" id="IPR038920">
    <property type="entry name" value="At3g05675-like"/>
</dbReference>
<dbReference type="InterPro" id="IPR000210">
    <property type="entry name" value="BTB/POZ_dom"/>
</dbReference>
<dbReference type="AlphaFoldDB" id="A0AA88VR92"/>
<evidence type="ECO:0000256" key="1">
    <source>
        <dbReference type="ARBA" id="ARBA00004906"/>
    </source>
</evidence>
<dbReference type="Proteomes" id="UP001188597">
    <property type="component" value="Unassembled WGS sequence"/>
</dbReference>
<comment type="caution">
    <text evidence="3">The sequence shown here is derived from an EMBL/GenBank/DDBJ whole genome shotgun (WGS) entry which is preliminary data.</text>
</comment>
<dbReference type="PANTHER" id="PTHR31060">
    <property type="entry name" value="OSJNBA0011J08.25 PROTEIN-RELATED"/>
    <property type="match status" value="1"/>
</dbReference>
<dbReference type="Gene3D" id="3.30.710.10">
    <property type="entry name" value="Potassium Channel Kv1.1, Chain A"/>
    <property type="match status" value="1"/>
</dbReference>
<dbReference type="PANTHER" id="PTHR31060:SF30">
    <property type="entry name" value="OS07G0668800 PROTEIN"/>
    <property type="match status" value="1"/>
</dbReference>
<reference evidence="3" key="1">
    <citation type="submission" date="2022-12" db="EMBL/GenBank/DDBJ databases">
        <title>Draft genome assemblies for two species of Escallonia (Escalloniales).</title>
        <authorList>
            <person name="Chanderbali A."/>
            <person name="Dervinis C."/>
            <person name="Anghel I."/>
            <person name="Soltis D."/>
            <person name="Soltis P."/>
            <person name="Zapata F."/>
        </authorList>
    </citation>
    <scope>NUCLEOTIDE SEQUENCE</scope>
    <source>
        <strain evidence="3">UCBG64.0493</strain>
        <tissue evidence="3">Leaf</tissue>
    </source>
</reference>
<feature type="domain" description="BTB" evidence="2">
    <location>
        <begin position="18"/>
        <end position="130"/>
    </location>
</feature>
<name>A0AA88VR92_9ASTE</name>
<proteinExistence type="predicted"/>
<dbReference type="EMBL" id="JAVXUP010001559">
    <property type="protein sequence ID" value="KAK3010280.1"/>
    <property type="molecule type" value="Genomic_DNA"/>
</dbReference>
<dbReference type="SUPFAM" id="SSF54695">
    <property type="entry name" value="POZ domain"/>
    <property type="match status" value="1"/>
</dbReference>
<sequence>MEEPQNVFRTLSRIGDRSTSDVVVRLRTQEGRDDWVYCHSVILIEKSKYFADRLSENWPTCQILDSRNCVEVYCQECDFDHHVAVLRLFYVSMDSSVTDMWNCVRNALGVLRVAIELQCPQITATCVDYVEAVPWEEAEEEEILKTIPGLGSQAESILARLQPVNPIAIVKVFLSAIRFAMSSPPPTMNDLKTSAQEQLEYMLTEDDDAPLLTADNEIKVEARECMKRLLTRFNSLVESLLCESKESVLNADKLQPFQSYLADLLWASQILAKLEIMRELVSHWVEASEQILKVLQPVSLEAAMLEIKLKVIEVTAKVSEAIGYGTVILPTAKRLHMVKFWLPHVRALKPLMDSATNDVEDGPVLKMDGELWQSLESAFVSIILTLPSLDQAEILSDWLGNKDIRYPDLTEAFEVWCYRSKVANKRLAYLGGTHGMARML</sequence>
<protein>
    <recommendedName>
        <fullName evidence="2">BTB domain-containing protein</fullName>
    </recommendedName>
</protein>
<dbReference type="Pfam" id="PF00651">
    <property type="entry name" value="BTB"/>
    <property type="match status" value="1"/>
</dbReference>
<organism evidence="3 4">
    <name type="scientific">Escallonia herrerae</name>
    <dbReference type="NCBI Taxonomy" id="1293975"/>
    <lineage>
        <taxon>Eukaryota</taxon>
        <taxon>Viridiplantae</taxon>
        <taxon>Streptophyta</taxon>
        <taxon>Embryophyta</taxon>
        <taxon>Tracheophyta</taxon>
        <taxon>Spermatophyta</taxon>
        <taxon>Magnoliopsida</taxon>
        <taxon>eudicotyledons</taxon>
        <taxon>Gunneridae</taxon>
        <taxon>Pentapetalae</taxon>
        <taxon>asterids</taxon>
        <taxon>campanulids</taxon>
        <taxon>Escalloniales</taxon>
        <taxon>Escalloniaceae</taxon>
        <taxon>Escallonia</taxon>
    </lineage>
</organism>
<evidence type="ECO:0000259" key="2">
    <source>
        <dbReference type="Pfam" id="PF00651"/>
    </source>
</evidence>
<accession>A0AA88VR92</accession>
<gene>
    <name evidence="3" type="ORF">RJ639_011888</name>
</gene>
<dbReference type="InterPro" id="IPR011333">
    <property type="entry name" value="SKP1/BTB/POZ_sf"/>
</dbReference>
<evidence type="ECO:0000313" key="4">
    <source>
        <dbReference type="Proteomes" id="UP001188597"/>
    </source>
</evidence>
<comment type="pathway">
    <text evidence="1">Protein modification; protein ubiquitination.</text>
</comment>
<keyword evidence="4" id="KW-1185">Reference proteome</keyword>
<evidence type="ECO:0000313" key="3">
    <source>
        <dbReference type="EMBL" id="KAK3010280.1"/>
    </source>
</evidence>